<dbReference type="CDD" id="cd03467">
    <property type="entry name" value="Rieske"/>
    <property type="match status" value="1"/>
</dbReference>
<keyword evidence="3" id="KW-0408">Iron</keyword>
<dbReference type="GO" id="GO:0051537">
    <property type="term" value="F:2 iron, 2 sulfur cluster binding"/>
    <property type="evidence" value="ECO:0007669"/>
    <property type="project" value="UniProtKB-KW"/>
</dbReference>
<keyword evidence="2" id="KW-0479">Metal-binding</keyword>
<dbReference type="GO" id="GO:0046872">
    <property type="term" value="F:metal ion binding"/>
    <property type="evidence" value="ECO:0007669"/>
    <property type="project" value="UniProtKB-KW"/>
</dbReference>
<reference evidence="6 7" key="2">
    <citation type="journal article" date="2019" name="Int. J. Syst. Evol. Microbiol.">
        <title>Description and complete genome sequence of Bradyrhizobium amphicarpaeae sp. nov., harbouring photosystem and nitrogen-fixation genes.</title>
        <authorList>
            <person name="Bromfield E.S.P."/>
            <person name="Cloutier S."/>
            <person name="Nguyen H.D.T."/>
        </authorList>
    </citation>
    <scope>NUCLEOTIDE SEQUENCE [LARGE SCALE GENOMIC DNA]</scope>
    <source>
        <strain evidence="6 7">39S1MB</strain>
    </source>
</reference>
<keyword evidence="1" id="KW-0001">2Fe-2S</keyword>
<dbReference type="PANTHER" id="PTHR40261">
    <property type="match status" value="1"/>
</dbReference>
<proteinExistence type="predicted"/>
<evidence type="ECO:0000256" key="2">
    <source>
        <dbReference type="ARBA" id="ARBA00022723"/>
    </source>
</evidence>
<sequence length="148" mass="16237">MGKEIEVFVICANDEIERGGAKAFSLSRIDASGENRPFPIVVIRTHDNAYVGYVNACPHEGVWLNIGSGDFFTQDRAFLKCGRHGATFEIDSGLCIDGPCNGKSLQPITLAVMDGEVCLCGERLVEDDRPFGGFEDHDETMEIMIHPD</sequence>
<dbReference type="InterPro" id="IPR036922">
    <property type="entry name" value="Rieske_2Fe-2S_sf"/>
</dbReference>
<reference evidence="6 7" key="1">
    <citation type="journal article" date="2017" name="Syst. Appl. Microbiol.">
        <title>Soybeans inoculated with root zone soils of Canadian native legumes harbour diverse and novel Bradyrhizobium spp. that possess agricultural potential.</title>
        <authorList>
            <person name="Bromfield E.S.P."/>
            <person name="Cloutier S."/>
            <person name="Tambong J.T."/>
            <person name="Tran Thi T.V."/>
        </authorList>
    </citation>
    <scope>NUCLEOTIDE SEQUENCE [LARGE SCALE GENOMIC DNA]</scope>
    <source>
        <strain evidence="6 7">39S1MB</strain>
    </source>
</reference>
<dbReference type="OrthoDB" id="9800776at2"/>
<evidence type="ECO:0000259" key="5">
    <source>
        <dbReference type="PROSITE" id="PS51296"/>
    </source>
</evidence>
<evidence type="ECO:0000313" key="7">
    <source>
        <dbReference type="Proteomes" id="UP000215884"/>
    </source>
</evidence>
<keyword evidence="4" id="KW-0411">Iron-sulfur</keyword>
<dbReference type="SUPFAM" id="SSF50022">
    <property type="entry name" value="ISP domain"/>
    <property type="match status" value="1"/>
</dbReference>
<keyword evidence="7" id="KW-1185">Reference proteome</keyword>
<evidence type="ECO:0000313" key="6">
    <source>
        <dbReference type="EMBL" id="AWL98738.1"/>
    </source>
</evidence>
<evidence type="ECO:0000256" key="3">
    <source>
        <dbReference type="ARBA" id="ARBA00023004"/>
    </source>
</evidence>
<dbReference type="Proteomes" id="UP000215884">
    <property type="component" value="Chromosome"/>
</dbReference>
<dbReference type="PANTHER" id="PTHR40261:SF1">
    <property type="entry name" value="RIESKE DOMAIN-CONTAINING PROTEIN"/>
    <property type="match status" value="1"/>
</dbReference>
<accession>A0A2U8PLX0</accession>
<feature type="domain" description="Rieske" evidence="5">
    <location>
        <begin position="39"/>
        <end position="119"/>
    </location>
</feature>
<dbReference type="KEGG" id="brq:CIT40_01000"/>
<dbReference type="InterPro" id="IPR017941">
    <property type="entry name" value="Rieske_2Fe-2S"/>
</dbReference>
<gene>
    <name evidence="6" type="ORF">CIT40_01000</name>
</gene>
<evidence type="ECO:0000256" key="1">
    <source>
        <dbReference type="ARBA" id="ARBA00022714"/>
    </source>
</evidence>
<name>A0A2U8PLX0_9BRAD</name>
<evidence type="ECO:0000256" key="4">
    <source>
        <dbReference type="ARBA" id="ARBA00023014"/>
    </source>
</evidence>
<dbReference type="EMBL" id="CP029426">
    <property type="protein sequence ID" value="AWL98738.1"/>
    <property type="molecule type" value="Genomic_DNA"/>
</dbReference>
<dbReference type="PROSITE" id="PS51296">
    <property type="entry name" value="RIESKE"/>
    <property type="match status" value="1"/>
</dbReference>
<dbReference type="Pfam" id="PF00355">
    <property type="entry name" value="Rieske"/>
    <property type="match status" value="1"/>
</dbReference>
<protein>
    <submittedName>
        <fullName evidence="6">(2Fe-2S)-binding protein</fullName>
    </submittedName>
</protein>
<dbReference type="RefSeq" id="WP_094891013.1">
    <property type="nucleotide sequence ID" value="NZ_CP029426.2"/>
</dbReference>
<organism evidence="6 7">
    <name type="scientific">Bradyrhizobium amphicarpaeae</name>
    <dbReference type="NCBI Taxonomy" id="1404768"/>
    <lineage>
        <taxon>Bacteria</taxon>
        <taxon>Pseudomonadati</taxon>
        <taxon>Pseudomonadota</taxon>
        <taxon>Alphaproteobacteria</taxon>
        <taxon>Hyphomicrobiales</taxon>
        <taxon>Nitrobacteraceae</taxon>
        <taxon>Bradyrhizobium</taxon>
    </lineage>
</organism>
<dbReference type="AlphaFoldDB" id="A0A2U8PLX0"/>
<dbReference type="Gene3D" id="2.102.10.10">
    <property type="entry name" value="Rieske [2Fe-2S] iron-sulphur domain"/>
    <property type="match status" value="1"/>
</dbReference>